<name>A0A1U9NP74_9BACT</name>
<feature type="compositionally biased region" description="Acidic residues" evidence="7">
    <location>
        <begin position="73"/>
        <end position="96"/>
    </location>
</feature>
<comment type="subunit">
    <text evidence="6">Heterooligomer composed of large and small subunits.</text>
</comment>
<dbReference type="STRING" id="1936003.STSP2_02938"/>
<dbReference type="PANTHER" id="PTHR34137:SF1">
    <property type="entry name" value="EXODEOXYRIBONUCLEASE 7 SMALL SUBUNIT"/>
    <property type="match status" value="1"/>
</dbReference>
<comment type="function">
    <text evidence="6">Bidirectionally degrades single-stranded DNA into large acid-insoluble oligonucleotides, which are then degraded further into small acid-soluble oligonucleotides.</text>
</comment>
<feature type="region of interest" description="Disordered" evidence="7">
    <location>
        <begin position="67"/>
        <end position="96"/>
    </location>
</feature>
<dbReference type="AlphaFoldDB" id="A0A1U9NP74"/>
<dbReference type="GO" id="GO:0009318">
    <property type="term" value="C:exodeoxyribonuclease VII complex"/>
    <property type="evidence" value="ECO:0007669"/>
    <property type="project" value="UniProtKB-UniRule"/>
</dbReference>
<evidence type="ECO:0000256" key="3">
    <source>
        <dbReference type="ARBA" id="ARBA00022722"/>
    </source>
</evidence>
<keyword evidence="2 6" id="KW-0963">Cytoplasm</keyword>
<dbReference type="InterPro" id="IPR037004">
    <property type="entry name" value="Exonuc_VII_ssu_sf"/>
</dbReference>
<dbReference type="PANTHER" id="PTHR34137">
    <property type="entry name" value="EXODEOXYRIBONUCLEASE 7 SMALL SUBUNIT"/>
    <property type="match status" value="1"/>
</dbReference>
<dbReference type="KEGG" id="alus:STSP2_02938"/>
<reference evidence="9" key="1">
    <citation type="submission" date="2017-02" db="EMBL/GenBank/DDBJ databases">
        <title>Comparative genomics and description of representatives of a novel lineage of planctomycetes thriving in anoxic sediments.</title>
        <authorList>
            <person name="Spring S."/>
            <person name="Bunk B."/>
            <person name="Sproer C."/>
        </authorList>
    </citation>
    <scope>NUCLEOTIDE SEQUENCE [LARGE SCALE GENOMIC DNA]</scope>
    <source>
        <strain evidence="9">ST-NAGAB-D1</strain>
    </source>
</reference>
<proteinExistence type="inferred from homology"/>
<evidence type="ECO:0000313" key="9">
    <source>
        <dbReference type="Proteomes" id="UP000189674"/>
    </source>
</evidence>
<evidence type="ECO:0000256" key="7">
    <source>
        <dbReference type="SAM" id="MobiDB-lite"/>
    </source>
</evidence>
<gene>
    <name evidence="6 8" type="primary">xseB</name>
    <name evidence="8" type="ORF">STSP2_02938</name>
</gene>
<sequence>MAKKGSKNDITKLTFEQSIENLREIVEHIERGEVPLQESIEQYEQGMELIKHCRTILAGAEKKIEKIAAEQQQENEEPAEEEIEEDFDDEDEEGLF</sequence>
<dbReference type="SUPFAM" id="SSF116842">
    <property type="entry name" value="XseB-like"/>
    <property type="match status" value="1"/>
</dbReference>
<dbReference type="GO" id="GO:0005829">
    <property type="term" value="C:cytosol"/>
    <property type="evidence" value="ECO:0007669"/>
    <property type="project" value="TreeGrafter"/>
</dbReference>
<dbReference type="Proteomes" id="UP000189674">
    <property type="component" value="Chromosome"/>
</dbReference>
<evidence type="ECO:0000256" key="2">
    <source>
        <dbReference type="ARBA" id="ARBA00022490"/>
    </source>
</evidence>
<dbReference type="EC" id="3.1.11.6" evidence="6"/>
<dbReference type="EMBL" id="CP019791">
    <property type="protein sequence ID" value="AQT69742.1"/>
    <property type="molecule type" value="Genomic_DNA"/>
</dbReference>
<dbReference type="Gene3D" id="1.10.287.1040">
    <property type="entry name" value="Exonuclease VII, small subunit"/>
    <property type="match status" value="1"/>
</dbReference>
<evidence type="ECO:0000256" key="5">
    <source>
        <dbReference type="ARBA" id="ARBA00022839"/>
    </source>
</evidence>
<comment type="similarity">
    <text evidence="1 6">Belongs to the XseB family.</text>
</comment>
<keyword evidence="5 6" id="KW-0269">Exonuclease</keyword>
<evidence type="ECO:0000313" key="8">
    <source>
        <dbReference type="EMBL" id="AQT69742.1"/>
    </source>
</evidence>
<organism evidence="8 9">
    <name type="scientific">Anaerohalosphaera lusitana</name>
    <dbReference type="NCBI Taxonomy" id="1936003"/>
    <lineage>
        <taxon>Bacteria</taxon>
        <taxon>Pseudomonadati</taxon>
        <taxon>Planctomycetota</taxon>
        <taxon>Phycisphaerae</taxon>
        <taxon>Sedimentisphaerales</taxon>
        <taxon>Anaerohalosphaeraceae</taxon>
        <taxon>Anaerohalosphaera</taxon>
    </lineage>
</organism>
<dbReference type="OrthoDB" id="287668at2"/>
<dbReference type="NCBIfam" id="TIGR01280">
    <property type="entry name" value="xseB"/>
    <property type="match status" value="1"/>
</dbReference>
<dbReference type="GO" id="GO:0008855">
    <property type="term" value="F:exodeoxyribonuclease VII activity"/>
    <property type="evidence" value="ECO:0007669"/>
    <property type="project" value="UniProtKB-UniRule"/>
</dbReference>
<dbReference type="HAMAP" id="MF_00337">
    <property type="entry name" value="Exonuc_7_S"/>
    <property type="match status" value="1"/>
</dbReference>
<accession>A0A1U9NP74</accession>
<dbReference type="InterPro" id="IPR003761">
    <property type="entry name" value="Exonuc_VII_S"/>
</dbReference>
<evidence type="ECO:0000256" key="4">
    <source>
        <dbReference type="ARBA" id="ARBA00022801"/>
    </source>
</evidence>
<keyword evidence="3 6" id="KW-0540">Nuclease</keyword>
<comment type="catalytic activity">
    <reaction evidence="6">
        <text>Exonucleolytic cleavage in either 5'- to 3'- or 3'- to 5'-direction to yield nucleoside 5'-phosphates.</text>
        <dbReference type="EC" id="3.1.11.6"/>
    </reaction>
</comment>
<comment type="subcellular location">
    <subcellularLocation>
        <location evidence="6">Cytoplasm</location>
    </subcellularLocation>
</comment>
<evidence type="ECO:0000256" key="1">
    <source>
        <dbReference type="ARBA" id="ARBA00009998"/>
    </source>
</evidence>
<dbReference type="NCBIfam" id="NF002139">
    <property type="entry name" value="PRK00977.1-3"/>
    <property type="match status" value="1"/>
</dbReference>
<keyword evidence="4 6" id="KW-0378">Hydrolase</keyword>
<dbReference type="RefSeq" id="WP_146663400.1">
    <property type="nucleotide sequence ID" value="NZ_CP019791.1"/>
</dbReference>
<protein>
    <recommendedName>
        <fullName evidence="6">Exodeoxyribonuclease 7 small subunit</fullName>
        <ecNumber evidence="6">3.1.11.6</ecNumber>
    </recommendedName>
    <alternativeName>
        <fullName evidence="6">Exodeoxyribonuclease VII small subunit</fullName>
        <shortName evidence="6">Exonuclease VII small subunit</shortName>
    </alternativeName>
</protein>
<dbReference type="GO" id="GO:0006308">
    <property type="term" value="P:DNA catabolic process"/>
    <property type="evidence" value="ECO:0007669"/>
    <property type="project" value="UniProtKB-UniRule"/>
</dbReference>
<keyword evidence="9" id="KW-1185">Reference proteome</keyword>
<dbReference type="Pfam" id="PF02609">
    <property type="entry name" value="Exonuc_VII_S"/>
    <property type="match status" value="1"/>
</dbReference>
<evidence type="ECO:0000256" key="6">
    <source>
        <dbReference type="HAMAP-Rule" id="MF_00337"/>
    </source>
</evidence>